<evidence type="ECO:0000313" key="2">
    <source>
        <dbReference type="Proteomes" id="UP001178461"/>
    </source>
</evidence>
<proteinExistence type="predicted"/>
<dbReference type="EMBL" id="OX395136">
    <property type="protein sequence ID" value="CAI5787890.1"/>
    <property type="molecule type" value="Genomic_DNA"/>
</dbReference>
<evidence type="ECO:0000313" key="1">
    <source>
        <dbReference type="EMBL" id="CAI5787890.1"/>
    </source>
</evidence>
<protein>
    <submittedName>
        <fullName evidence="1">Uncharacterized protein</fullName>
    </submittedName>
</protein>
<keyword evidence="2" id="KW-1185">Reference proteome</keyword>
<gene>
    <name evidence="1" type="ORF">PODLI_1B038078</name>
</gene>
<dbReference type="Proteomes" id="UP001178461">
    <property type="component" value="Chromosome 11"/>
</dbReference>
<reference evidence="1" key="1">
    <citation type="submission" date="2022-12" db="EMBL/GenBank/DDBJ databases">
        <authorList>
            <person name="Alioto T."/>
            <person name="Alioto T."/>
            <person name="Gomez Garrido J."/>
        </authorList>
    </citation>
    <scope>NUCLEOTIDE SEQUENCE</scope>
</reference>
<dbReference type="AlphaFoldDB" id="A0AA35L110"/>
<sequence>MDPDGFCQALWDPAPPGSSLDELVKNWNNQLLAAINEIVPKRPLRPHRNQPPWFTKELQKMKQDLRVSMAACSRQSLKNIL</sequence>
<accession>A0AA35L110</accession>
<name>A0AA35L110_9SAUR</name>
<organism evidence="1 2">
    <name type="scientific">Podarcis lilfordi</name>
    <name type="common">Lilford's wall lizard</name>
    <dbReference type="NCBI Taxonomy" id="74358"/>
    <lineage>
        <taxon>Eukaryota</taxon>
        <taxon>Metazoa</taxon>
        <taxon>Chordata</taxon>
        <taxon>Craniata</taxon>
        <taxon>Vertebrata</taxon>
        <taxon>Euteleostomi</taxon>
        <taxon>Lepidosauria</taxon>
        <taxon>Squamata</taxon>
        <taxon>Bifurcata</taxon>
        <taxon>Unidentata</taxon>
        <taxon>Episquamata</taxon>
        <taxon>Laterata</taxon>
        <taxon>Lacertibaenia</taxon>
        <taxon>Lacertidae</taxon>
        <taxon>Podarcis</taxon>
    </lineage>
</organism>